<organism evidence="1 2">
    <name type="scientific">Paenibacillus cisolokensis</name>
    <dbReference type="NCBI Taxonomy" id="1658519"/>
    <lineage>
        <taxon>Bacteria</taxon>
        <taxon>Bacillati</taxon>
        <taxon>Bacillota</taxon>
        <taxon>Bacilli</taxon>
        <taxon>Bacillales</taxon>
        <taxon>Paenibacillaceae</taxon>
        <taxon>Paenibacillus</taxon>
    </lineage>
</organism>
<accession>A0ABQ4N0L3</accession>
<evidence type="ECO:0000313" key="2">
    <source>
        <dbReference type="Proteomes" id="UP000680304"/>
    </source>
</evidence>
<name>A0ABQ4N0L3_9BACL</name>
<proteinExistence type="predicted"/>
<gene>
    <name evidence="1" type="ORF">PACILC2_02890</name>
</gene>
<dbReference type="RefSeq" id="WP_213526949.1">
    <property type="nucleotide sequence ID" value="NZ_BOVJ01000008.1"/>
</dbReference>
<evidence type="ECO:0000313" key="1">
    <source>
        <dbReference type="EMBL" id="GIQ61721.1"/>
    </source>
</evidence>
<comment type="caution">
    <text evidence="1">The sequence shown here is derived from an EMBL/GenBank/DDBJ whole genome shotgun (WGS) entry which is preliminary data.</text>
</comment>
<protein>
    <submittedName>
        <fullName evidence="1">Uncharacterized protein</fullName>
    </submittedName>
</protein>
<reference evidence="1 2" key="1">
    <citation type="submission" date="2021-04" db="EMBL/GenBank/DDBJ databases">
        <title>Draft genome sequence of Paenibacillus cisolokensis, LC2-13A.</title>
        <authorList>
            <person name="Uke A."/>
            <person name="Chhe C."/>
            <person name="Baramee S."/>
            <person name="Kosugi A."/>
        </authorList>
    </citation>
    <scope>NUCLEOTIDE SEQUENCE [LARGE SCALE GENOMIC DNA]</scope>
    <source>
        <strain evidence="1 2">LC2-13A</strain>
    </source>
</reference>
<dbReference type="Proteomes" id="UP000680304">
    <property type="component" value="Unassembled WGS sequence"/>
</dbReference>
<dbReference type="EMBL" id="BOVJ01000008">
    <property type="protein sequence ID" value="GIQ61721.1"/>
    <property type="molecule type" value="Genomic_DNA"/>
</dbReference>
<keyword evidence="2" id="KW-1185">Reference proteome</keyword>
<sequence>MKWRTFALGALAGAFAAGYMSRRQPGLLRRALRAASVAGAVIGEGALLSRRLSEKKGNASAAKGSAAVSADNGAGAWRQISSLLERDRDAMAEAEKIVADAAVHGETRQEAPPH</sequence>